<protein>
    <submittedName>
        <fullName evidence="1">Uncharacterized protein</fullName>
    </submittedName>
</protein>
<dbReference type="EMBL" id="JACJTE010000003">
    <property type="protein sequence ID" value="MBD2559929.1"/>
    <property type="molecule type" value="Genomic_DNA"/>
</dbReference>
<evidence type="ECO:0000313" key="1">
    <source>
        <dbReference type="EMBL" id="MBD2559929.1"/>
    </source>
</evidence>
<dbReference type="Proteomes" id="UP000604661">
    <property type="component" value="Unassembled WGS sequence"/>
</dbReference>
<comment type="caution">
    <text evidence="1">The sequence shown here is derived from an EMBL/GenBank/DDBJ whole genome shotgun (WGS) entry which is preliminary data.</text>
</comment>
<evidence type="ECO:0000313" key="2">
    <source>
        <dbReference type="Proteomes" id="UP000604661"/>
    </source>
</evidence>
<accession>A0ABR8ESR0</accession>
<organism evidence="1 2">
    <name type="scientific">Nostoc linckia FACHB-391</name>
    <dbReference type="NCBI Taxonomy" id="2692906"/>
    <lineage>
        <taxon>Bacteria</taxon>
        <taxon>Bacillati</taxon>
        <taxon>Cyanobacteriota</taxon>
        <taxon>Cyanophyceae</taxon>
        <taxon>Nostocales</taxon>
        <taxon>Nostocaceae</taxon>
        <taxon>Nostoc</taxon>
    </lineage>
</organism>
<gene>
    <name evidence="1" type="ORF">H6G95_04700</name>
</gene>
<proteinExistence type="predicted"/>
<keyword evidence="2" id="KW-1185">Reference proteome</keyword>
<sequence length="50" mass="5521">MQQPNQSLTFSVSRGLGTKKIVLSVGTKTLGDACGGLRQRIYQLWCGFFE</sequence>
<reference evidence="1 2" key="1">
    <citation type="journal article" date="2020" name="ISME J.">
        <title>Comparative genomics reveals insights into cyanobacterial evolution and habitat adaptation.</title>
        <authorList>
            <person name="Chen M.Y."/>
            <person name="Teng W.K."/>
            <person name="Zhao L."/>
            <person name="Hu C.X."/>
            <person name="Zhou Y.K."/>
            <person name="Han B.P."/>
            <person name="Song L.R."/>
            <person name="Shu W.S."/>
        </authorList>
    </citation>
    <scope>NUCLEOTIDE SEQUENCE [LARGE SCALE GENOMIC DNA]</scope>
    <source>
        <strain evidence="1 2">FACHB-391</strain>
    </source>
</reference>
<name>A0ABR8ESR0_NOSLI</name>